<keyword evidence="2" id="KW-1185">Reference proteome</keyword>
<comment type="caution">
    <text evidence="1">The sequence shown here is derived from an EMBL/GenBank/DDBJ whole genome shotgun (WGS) entry which is preliminary data.</text>
</comment>
<evidence type="ECO:0000313" key="1">
    <source>
        <dbReference type="EMBL" id="KAK9320138.1"/>
    </source>
</evidence>
<dbReference type="Proteomes" id="UP001489719">
    <property type="component" value="Unassembled WGS sequence"/>
</dbReference>
<dbReference type="EMBL" id="MU970143">
    <property type="protein sequence ID" value="KAK9320138.1"/>
    <property type="molecule type" value="Genomic_DNA"/>
</dbReference>
<gene>
    <name evidence="1" type="ORF">V1517DRAFT_348451</name>
</gene>
<reference evidence="2" key="1">
    <citation type="journal article" date="2024" name="Front. Bioeng. Biotechnol.">
        <title>Genome-scale model development and genomic sequencing of the oleaginous clade Lipomyces.</title>
        <authorList>
            <person name="Czajka J.J."/>
            <person name="Han Y."/>
            <person name="Kim J."/>
            <person name="Mondo S.J."/>
            <person name="Hofstad B.A."/>
            <person name="Robles A."/>
            <person name="Haridas S."/>
            <person name="Riley R."/>
            <person name="LaButti K."/>
            <person name="Pangilinan J."/>
            <person name="Andreopoulos W."/>
            <person name="Lipzen A."/>
            <person name="Yan J."/>
            <person name="Wang M."/>
            <person name="Ng V."/>
            <person name="Grigoriev I.V."/>
            <person name="Spatafora J.W."/>
            <person name="Magnuson J.K."/>
            <person name="Baker S.E."/>
            <person name="Pomraning K.R."/>
        </authorList>
    </citation>
    <scope>NUCLEOTIDE SEQUENCE [LARGE SCALE GENOMIC DNA]</scope>
    <source>
        <strain evidence="2">CBS 10300</strain>
    </source>
</reference>
<protein>
    <submittedName>
        <fullName evidence="1">Uncharacterized protein</fullName>
    </submittedName>
</protein>
<proteinExistence type="predicted"/>
<accession>A0ACC3TJ40</accession>
<organism evidence="1 2">
    <name type="scientific">Lipomyces orientalis</name>
    <dbReference type="NCBI Taxonomy" id="1233043"/>
    <lineage>
        <taxon>Eukaryota</taxon>
        <taxon>Fungi</taxon>
        <taxon>Dikarya</taxon>
        <taxon>Ascomycota</taxon>
        <taxon>Saccharomycotina</taxon>
        <taxon>Lipomycetes</taxon>
        <taxon>Lipomycetales</taxon>
        <taxon>Lipomycetaceae</taxon>
        <taxon>Lipomyces</taxon>
    </lineage>
</organism>
<name>A0ACC3TJ40_9ASCO</name>
<sequence>MTETTLTDFAKVKMQKATNTQSAMRESAQAARQMTASGKTQTTVRGSRKRKLSPTFDQALIGIAENFWRASTRELSQEWSLNTTTVSAGVCGSYRSIESNSWFSIQVHPQQLTRSPNSRKTFLPSLITSPRKMMADEQQRTDGGADGGGNKIRARKIRLFPTTSQKETLRQWFGTQRHIYNKCVALVREGMKPTQKELRAVLLNSGTNTLDDREVVG</sequence>
<evidence type="ECO:0000313" key="2">
    <source>
        <dbReference type="Proteomes" id="UP001489719"/>
    </source>
</evidence>